<dbReference type="PROSITE" id="PS50056">
    <property type="entry name" value="TYR_PHOSPHATASE_2"/>
    <property type="match status" value="2"/>
</dbReference>
<dbReference type="Proteomes" id="UP000596742">
    <property type="component" value="Unassembled WGS sequence"/>
</dbReference>
<protein>
    <recommendedName>
        <fullName evidence="1">protein-tyrosine-phosphatase</fullName>
        <ecNumber evidence="1">3.1.3.48</ecNumber>
    </recommendedName>
</protein>
<gene>
    <name evidence="9" type="ORF">MGAL_10B015051</name>
</gene>
<keyword evidence="6" id="KW-0472">Membrane</keyword>
<evidence type="ECO:0000256" key="1">
    <source>
        <dbReference type="ARBA" id="ARBA00013064"/>
    </source>
</evidence>
<keyword evidence="6" id="KW-0812">Transmembrane</keyword>
<comment type="caution">
    <text evidence="9">The sequence shown here is derived from an EMBL/GenBank/DDBJ whole genome shotgun (WGS) entry which is preliminary data.</text>
</comment>
<dbReference type="InterPro" id="IPR050348">
    <property type="entry name" value="Protein-Tyr_Phosphatase"/>
</dbReference>
<evidence type="ECO:0000259" key="7">
    <source>
        <dbReference type="PROSITE" id="PS50055"/>
    </source>
</evidence>
<dbReference type="InterPro" id="IPR000242">
    <property type="entry name" value="PTP_cat"/>
</dbReference>
<name>A0A8B6HQX1_MYTGA</name>
<feature type="transmembrane region" description="Helical" evidence="6">
    <location>
        <begin position="419"/>
        <end position="440"/>
    </location>
</feature>
<dbReference type="SMART" id="SM00404">
    <property type="entry name" value="PTPc_motif"/>
    <property type="match status" value="2"/>
</dbReference>
<dbReference type="InterPro" id="IPR016130">
    <property type="entry name" value="Tyr_Pase_AS"/>
</dbReference>
<organism evidence="9 10">
    <name type="scientific">Mytilus galloprovincialis</name>
    <name type="common">Mediterranean mussel</name>
    <dbReference type="NCBI Taxonomy" id="29158"/>
    <lineage>
        <taxon>Eukaryota</taxon>
        <taxon>Metazoa</taxon>
        <taxon>Spiralia</taxon>
        <taxon>Lophotrochozoa</taxon>
        <taxon>Mollusca</taxon>
        <taxon>Bivalvia</taxon>
        <taxon>Autobranchia</taxon>
        <taxon>Pteriomorphia</taxon>
        <taxon>Mytilida</taxon>
        <taxon>Mytiloidea</taxon>
        <taxon>Mytilidae</taxon>
        <taxon>Mytilinae</taxon>
        <taxon>Mytilus</taxon>
    </lineage>
</organism>
<evidence type="ECO:0000256" key="3">
    <source>
        <dbReference type="ARBA" id="ARBA00022912"/>
    </source>
</evidence>
<evidence type="ECO:0000256" key="5">
    <source>
        <dbReference type="SAM" id="MobiDB-lite"/>
    </source>
</evidence>
<dbReference type="GO" id="GO:0004725">
    <property type="term" value="F:protein tyrosine phosphatase activity"/>
    <property type="evidence" value="ECO:0007669"/>
    <property type="project" value="UniProtKB-EC"/>
</dbReference>
<dbReference type="Gene3D" id="3.90.190.10">
    <property type="entry name" value="Protein tyrosine phosphatase superfamily"/>
    <property type="match status" value="2"/>
</dbReference>
<dbReference type="Gene3D" id="2.60.120.260">
    <property type="entry name" value="Galactose-binding domain-like"/>
    <property type="match status" value="1"/>
</dbReference>
<proteinExistence type="predicted"/>
<feature type="domain" description="Tyrosine specific protein phosphatases" evidence="8">
    <location>
        <begin position="848"/>
        <end position="922"/>
    </location>
</feature>
<evidence type="ECO:0000256" key="2">
    <source>
        <dbReference type="ARBA" id="ARBA00022801"/>
    </source>
</evidence>
<evidence type="ECO:0000313" key="9">
    <source>
        <dbReference type="EMBL" id="VDI83390.1"/>
    </source>
</evidence>
<dbReference type="InterPro" id="IPR008979">
    <property type="entry name" value="Galactose-bd-like_sf"/>
</dbReference>
<dbReference type="PROSITE" id="PS00383">
    <property type="entry name" value="TYR_PHOSPHATASE_1"/>
    <property type="match status" value="1"/>
</dbReference>
<dbReference type="PRINTS" id="PR00700">
    <property type="entry name" value="PRTYPHPHTASE"/>
</dbReference>
<keyword evidence="10" id="KW-1185">Reference proteome</keyword>
<evidence type="ECO:0000256" key="6">
    <source>
        <dbReference type="SAM" id="Phobius"/>
    </source>
</evidence>
<feature type="domain" description="Tyrosine-protein phosphatase" evidence="7">
    <location>
        <begin position="381"/>
        <end position="649"/>
    </location>
</feature>
<dbReference type="EC" id="3.1.3.48" evidence="1"/>
<keyword evidence="3" id="KW-0904">Protein phosphatase</keyword>
<dbReference type="InterPro" id="IPR000387">
    <property type="entry name" value="Tyr_Pase_dom"/>
</dbReference>
<dbReference type="PROSITE" id="PS50055">
    <property type="entry name" value="TYR_PHOSPHATASE_PTP"/>
    <property type="match status" value="2"/>
</dbReference>
<dbReference type="OrthoDB" id="6407541at2759"/>
<dbReference type="FunFam" id="3.90.190.10:FF:000102">
    <property type="entry name" value="Receptor-type tyrosine-protein phosphatase"/>
    <property type="match status" value="1"/>
</dbReference>
<keyword evidence="6" id="KW-1133">Transmembrane helix</keyword>
<dbReference type="InterPro" id="IPR029021">
    <property type="entry name" value="Prot-tyrosine_phosphatase-like"/>
</dbReference>
<sequence length="941" mass="106546">MGSIFAGQWAQGTWPKHWVETGITRDMTLLELFPVVAALMSWESYFVNKKVIFHVDNQAVVQIINMKTSKSSRVMTLVRQMVLMNLKNNTLVKAIYIPSKQNQIAELSFSFSVGEVQKPSSRSRPVANQNSNTDLEHLSQVADYIVNQAVFSVAFFGLLRVGEITTSKSKSVINGSNLTISDILVKEKSPGAKSLENVVSGNGGVYRWVTLGPPPPHLIEGRPTPANRWGTNNWSIGLENVVSGNGGVYRWVTLGPPPPHLIEGRPTPANRWGTNNWSIDNIATGALVSQSPSGTQPANQAIDGDKTSCSKTQGPNVMFQVDLKEMRIATDIYLTGKVNTTIPGQKHTIYTSNSSGSPEQGAVLYQVESLTQHISIKAVFRYLTLVPAMHSSFIELEMCEIGIVVTSSELQNESNGATIGGSLGVVIAIILIILAVFFIYKRNPNSAKHRYSEKSKPSRQINLNSKIETNNGNEYINAAITSDLGEVSVYLKDTEETIQYESDDVVYTNLSTERSVYRIHIRHLKEVITAKLKYEGFRKEYEKQKERNVHQFHFIQWPDHGIPDSIKLVHFYRKVKSQHCDQNGPMVVHCSAGVGRTGTFLAIDALYEHGKKVGYVDIMEYVQIMKKDRMNMIQTHEQFETIFAALLELFTIPDTSIPKKEFCKYIADQELTTLPKIQKVYKREFQTLENLRPLYDASNFTAANMKENISKNLVKNVLPHDNFRPYLMSYGKTRTDYINAVIIPGYREESKFFVTQCPMKGTVVDFWTLLYDHNSRIIVLLDQVNKNANLWLGKSEMLVVDDFSIMQEEENNVDELQIALEYKNQQDKRIINVFTTSDWQGTALPSTKLMVDLLKSVVSCWNSQKCPITVVCRDGSSKSGLFIALYLIWDKMKIDEEVDIFQVVRNIQTRRPEFLKNCDQYEYFYKCVNELLEEESMYANT</sequence>
<dbReference type="Pfam" id="PF00102">
    <property type="entry name" value="Y_phosphatase"/>
    <property type="match status" value="2"/>
</dbReference>
<dbReference type="SUPFAM" id="SSF52799">
    <property type="entry name" value="(Phosphotyrosine protein) phosphatases II"/>
    <property type="match status" value="2"/>
</dbReference>
<accession>A0A8B6HQX1</accession>
<dbReference type="InterPro" id="IPR003595">
    <property type="entry name" value="Tyr_Pase_cat"/>
</dbReference>
<dbReference type="SMART" id="SM00194">
    <property type="entry name" value="PTPc"/>
    <property type="match status" value="2"/>
</dbReference>
<keyword evidence="2" id="KW-0378">Hydrolase</keyword>
<evidence type="ECO:0000313" key="10">
    <source>
        <dbReference type="Proteomes" id="UP000596742"/>
    </source>
</evidence>
<dbReference type="AlphaFoldDB" id="A0A8B6HQX1"/>
<comment type="catalytic activity">
    <reaction evidence="4">
        <text>O-phospho-L-tyrosyl-[protein] + H2O = L-tyrosyl-[protein] + phosphate</text>
        <dbReference type="Rhea" id="RHEA:10684"/>
        <dbReference type="Rhea" id="RHEA-COMP:10136"/>
        <dbReference type="Rhea" id="RHEA-COMP:20101"/>
        <dbReference type="ChEBI" id="CHEBI:15377"/>
        <dbReference type="ChEBI" id="CHEBI:43474"/>
        <dbReference type="ChEBI" id="CHEBI:46858"/>
        <dbReference type="ChEBI" id="CHEBI:61978"/>
        <dbReference type="EC" id="3.1.3.48"/>
    </reaction>
</comment>
<dbReference type="SUPFAM" id="SSF49785">
    <property type="entry name" value="Galactose-binding domain-like"/>
    <property type="match status" value="1"/>
</dbReference>
<feature type="domain" description="Tyrosine-protein phosphatase" evidence="7">
    <location>
        <begin position="681"/>
        <end position="931"/>
    </location>
</feature>
<feature type="region of interest" description="Disordered" evidence="5">
    <location>
        <begin position="289"/>
        <end position="309"/>
    </location>
</feature>
<dbReference type="CDD" id="cd00047">
    <property type="entry name" value="PTPc"/>
    <property type="match status" value="1"/>
</dbReference>
<dbReference type="CDD" id="cd09275">
    <property type="entry name" value="RNase_HI_RT_DIRS1"/>
    <property type="match status" value="1"/>
</dbReference>
<evidence type="ECO:0000256" key="4">
    <source>
        <dbReference type="ARBA" id="ARBA00051722"/>
    </source>
</evidence>
<dbReference type="EMBL" id="UYJE01010459">
    <property type="protein sequence ID" value="VDI83390.1"/>
    <property type="molecule type" value="Genomic_DNA"/>
</dbReference>
<evidence type="ECO:0000259" key="8">
    <source>
        <dbReference type="PROSITE" id="PS50056"/>
    </source>
</evidence>
<feature type="compositionally biased region" description="Polar residues" evidence="5">
    <location>
        <begin position="289"/>
        <end position="299"/>
    </location>
</feature>
<reference evidence="9" key="1">
    <citation type="submission" date="2018-11" db="EMBL/GenBank/DDBJ databases">
        <authorList>
            <person name="Alioto T."/>
            <person name="Alioto T."/>
        </authorList>
    </citation>
    <scope>NUCLEOTIDE SEQUENCE</scope>
</reference>
<dbReference type="PANTHER" id="PTHR19134:SF561">
    <property type="entry name" value="PROTEIN TYROSINE PHOSPHATASE 36E, ISOFORM A"/>
    <property type="match status" value="1"/>
</dbReference>
<dbReference type="PANTHER" id="PTHR19134">
    <property type="entry name" value="RECEPTOR-TYPE TYROSINE-PROTEIN PHOSPHATASE"/>
    <property type="match status" value="1"/>
</dbReference>
<feature type="domain" description="Tyrosine specific protein phosphatases" evidence="8">
    <location>
        <begin position="566"/>
        <end position="640"/>
    </location>
</feature>